<evidence type="ECO:0000256" key="8">
    <source>
        <dbReference type="ARBA" id="ARBA00023136"/>
    </source>
</evidence>
<dbReference type="PANTHER" id="PTHR10110:SF86">
    <property type="entry name" value="SODIUM_HYDROGEN EXCHANGER 7"/>
    <property type="match status" value="1"/>
</dbReference>
<comment type="subcellular location">
    <subcellularLocation>
        <location evidence="1">Cell membrane</location>
        <topology evidence="1">Multi-pass membrane protein</topology>
    </subcellularLocation>
</comment>
<organism evidence="12 13">
    <name type="scientific">Littorina saxatilis</name>
    <dbReference type="NCBI Taxonomy" id="31220"/>
    <lineage>
        <taxon>Eukaryota</taxon>
        <taxon>Metazoa</taxon>
        <taxon>Spiralia</taxon>
        <taxon>Lophotrochozoa</taxon>
        <taxon>Mollusca</taxon>
        <taxon>Gastropoda</taxon>
        <taxon>Caenogastropoda</taxon>
        <taxon>Littorinimorpha</taxon>
        <taxon>Littorinoidea</taxon>
        <taxon>Littorinidae</taxon>
        <taxon>Littorina</taxon>
    </lineage>
</organism>
<protein>
    <recommendedName>
        <fullName evidence="11">Cation/H+ exchanger transmembrane domain-containing protein</fullName>
    </recommendedName>
</protein>
<keyword evidence="3" id="KW-1003">Cell membrane</keyword>
<dbReference type="Proteomes" id="UP001374579">
    <property type="component" value="Unassembled WGS sequence"/>
</dbReference>
<feature type="transmembrane region" description="Helical" evidence="10">
    <location>
        <begin position="204"/>
        <end position="237"/>
    </location>
</feature>
<evidence type="ECO:0000256" key="6">
    <source>
        <dbReference type="ARBA" id="ARBA00023053"/>
    </source>
</evidence>
<evidence type="ECO:0000256" key="4">
    <source>
        <dbReference type="ARBA" id="ARBA00022692"/>
    </source>
</evidence>
<evidence type="ECO:0000256" key="7">
    <source>
        <dbReference type="ARBA" id="ARBA00023065"/>
    </source>
</evidence>
<dbReference type="GO" id="GO:0015385">
    <property type="term" value="F:sodium:proton antiporter activity"/>
    <property type="evidence" value="ECO:0007669"/>
    <property type="project" value="InterPro"/>
</dbReference>
<keyword evidence="7" id="KW-0406">Ion transport</keyword>
<keyword evidence="13" id="KW-1185">Reference proteome</keyword>
<feature type="transmembrane region" description="Helical" evidence="10">
    <location>
        <begin position="169"/>
        <end position="192"/>
    </location>
</feature>
<dbReference type="AlphaFoldDB" id="A0AAN9G8K1"/>
<dbReference type="PANTHER" id="PTHR10110">
    <property type="entry name" value="SODIUM/HYDROGEN EXCHANGER"/>
    <property type="match status" value="1"/>
</dbReference>
<evidence type="ECO:0000313" key="12">
    <source>
        <dbReference type="EMBL" id="KAK7099573.1"/>
    </source>
</evidence>
<dbReference type="Gene3D" id="6.10.140.1330">
    <property type="match status" value="1"/>
</dbReference>
<dbReference type="EMBL" id="JBAMIC010000012">
    <property type="protein sequence ID" value="KAK7099573.1"/>
    <property type="molecule type" value="Genomic_DNA"/>
</dbReference>
<feature type="transmembrane region" description="Helical" evidence="10">
    <location>
        <begin position="287"/>
        <end position="309"/>
    </location>
</feature>
<keyword evidence="8 10" id="KW-0472">Membrane</keyword>
<keyword evidence="9" id="KW-0739">Sodium transport</keyword>
<accession>A0AAN9G8K1</accession>
<evidence type="ECO:0000256" key="2">
    <source>
        <dbReference type="ARBA" id="ARBA00022448"/>
    </source>
</evidence>
<evidence type="ECO:0000256" key="5">
    <source>
        <dbReference type="ARBA" id="ARBA00022989"/>
    </source>
</evidence>
<dbReference type="InterPro" id="IPR006153">
    <property type="entry name" value="Cation/H_exchanger_TM"/>
</dbReference>
<feature type="domain" description="Cation/H+ exchanger transmembrane" evidence="11">
    <location>
        <begin position="6"/>
        <end position="359"/>
    </location>
</feature>
<feature type="transmembrane region" description="Helical" evidence="10">
    <location>
        <begin position="67"/>
        <end position="89"/>
    </location>
</feature>
<dbReference type="GO" id="GO:0051453">
    <property type="term" value="P:regulation of intracellular pH"/>
    <property type="evidence" value="ECO:0007669"/>
    <property type="project" value="TreeGrafter"/>
</dbReference>
<feature type="transmembrane region" description="Helical" evidence="10">
    <location>
        <begin position="321"/>
        <end position="345"/>
    </location>
</feature>
<keyword evidence="2" id="KW-0813">Transport</keyword>
<evidence type="ECO:0000256" key="3">
    <source>
        <dbReference type="ARBA" id="ARBA00022475"/>
    </source>
</evidence>
<reference evidence="12 13" key="1">
    <citation type="submission" date="2024-02" db="EMBL/GenBank/DDBJ databases">
        <title>Chromosome-scale genome assembly of the rough periwinkle Littorina saxatilis.</title>
        <authorList>
            <person name="De Jode A."/>
            <person name="Faria R."/>
            <person name="Formenti G."/>
            <person name="Sims Y."/>
            <person name="Smith T.P."/>
            <person name="Tracey A."/>
            <person name="Wood J.M.D."/>
            <person name="Zagrodzka Z.B."/>
            <person name="Johannesson K."/>
            <person name="Butlin R.K."/>
            <person name="Leder E.H."/>
        </authorList>
    </citation>
    <scope>NUCLEOTIDE SEQUENCE [LARGE SCALE GENOMIC DNA]</scope>
    <source>
        <strain evidence="12">Snail1</strain>
        <tissue evidence="12">Muscle</tissue>
    </source>
</reference>
<dbReference type="GO" id="GO:0015386">
    <property type="term" value="F:potassium:proton antiporter activity"/>
    <property type="evidence" value="ECO:0007669"/>
    <property type="project" value="TreeGrafter"/>
</dbReference>
<keyword evidence="5 10" id="KW-1133">Transmembrane helix</keyword>
<dbReference type="InterPro" id="IPR018422">
    <property type="entry name" value="Cation/H_exchanger_CPA1"/>
</dbReference>
<feature type="transmembrane region" description="Helical" evidence="10">
    <location>
        <begin position="42"/>
        <end position="60"/>
    </location>
</feature>
<proteinExistence type="predicted"/>
<comment type="caution">
    <text evidence="12">The sequence shown here is derived from an EMBL/GenBank/DDBJ whole genome shotgun (WGS) entry which is preliminary data.</text>
</comment>
<sequence length="365" mass="40161">MTNLFKIGLPYTVVVFVLGMAAGTSGNTADMIEIGPHLMLNIFMPILIFEGAFAMDVFVLRKVFWQALFMAGPGLVVITGMTAGVAQPLMKNADWGWKESVLFGSILSATDPVAVVALLKELGASPFLSLFIEGESLLNDGTAMVGFTVFYSVITGTKELSAYNVIVEGFLRFAVGGPLFGYLTARLCLFWLSKTFNDSLSEIAATFTTAFLTFFLAEQALRVSGVLALVVLGVVLSNNRTSISPEVETFLHSFWEVLAYMANTLIFFLVGMIVMRLMMQKARVWDFVYNFLIYVSINSIRAVTVIAFSPLLKRMGYPLPWQFIIVASWSGLRGAVGLALALMVYETDEKKIPQNNVSYLVRTIL</sequence>
<evidence type="ECO:0000256" key="1">
    <source>
        <dbReference type="ARBA" id="ARBA00004651"/>
    </source>
</evidence>
<evidence type="ECO:0000256" key="10">
    <source>
        <dbReference type="SAM" id="Phobius"/>
    </source>
</evidence>
<keyword evidence="6" id="KW-0915">Sodium</keyword>
<evidence type="ECO:0000259" key="11">
    <source>
        <dbReference type="Pfam" id="PF00999"/>
    </source>
</evidence>
<evidence type="ECO:0000313" key="13">
    <source>
        <dbReference type="Proteomes" id="UP001374579"/>
    </source>
</evidence>
<gene>
    <name evidence="12" type="ORF">V1264_003695</name>
</gene>
<dbReference type="GO" id="GO:0098719">
    <property type="term" value="P:sodium ion import across plasma membrane"/>
    <property type="evidence" value="ECO:0007669"/>
    <property type="project" value="TreeGrafter"/>
</dbReference>
<dbReference type="Pfam" id="PF00999">
    <property type="entry name" value="Na_H_Exchanger"/>
    <property type="match status" value="1"/>
</dbReference>
<name>A0AAN9G8K1_9CAEN</name>
<evidence type="ECO:0000256" key="9">
    <source>
        <dbReference type="ARBA" id="ARBA00023201"/>
    </source>
</evidence>
<dbReference type="GO" id="GO:0005886">
    <property type="term" value="C:plasma membrane"/>
    <property type="evidence" value="ECO:0007669"/>
    <property type="project" value="UniProtKB-SubCell"/>
</dbReference>
<feature type="transmembrane region" description="Helical" evidence="10">
    <location>
        <begin position="257"/>
        <end position="275"/>
    </location>
</feature>
<keyword evidence="4 10" id="KW-0812">Transmembrane</keyword>